<organism evidence="1 2">
    <name type="scientific">Orchesella cincta</name>
    <name type="common">Springtail</name>
    <name type="synonym">Podura cincta</name>
    <dbReference type="NCBI Taxonomy" id="48709"/>
    <lineage>
        <taxon>Eukaryota</taxon>
        <taxon>Metazoa</taxon>
        <taxon>Ecdysozoa</taxon>
        <taxon>Arthropoda</taxon>
        <taxon>Hexapoda</taxon>
        <taxon>Collembola</taxon>
        <taxon>Entomobryomorpha</taxon>
        <taxon>Entomobryoidea</taxon>
        <taxon>Orchesellidae</taxon>
        <taxon>Orchesellinae</taxon>
        <taxon>Orchesella</taxon>
    </lineage>
</organism>
<evidence type="ECO:0000313" key="2">
    <source>
        <dbReference type="Proteomes" id="UP000094527"/>
    </source>
</evidence>
<comment type="caution">
    <text evidence="1">The sequence shown here is derived from an EMBL/GenBank/DDBJ whole genome shotgun (WGS) entry which is preliminary data.</text>
</comment>
<protein>
    <submittedName>
        <fullName evidence="1">Uncharacterized protein</fullName>
    </submittedName>
</protein>
<reference evidence="1 2" key="1">
    <citation type="journal article" date="2016" name="Genome Biol. Evol.">
        <title>Gene Family Evolution Reflects Adaptation to Soil Environmental Stressors in the Genome of the Collembolan Orchesella cincta.</title>
        <authorList>
            <person name="Faddeeva-Vakhrusheva A."/>
            <person name="Derks M.F."/>
            <person name="Anvar S.Y."/>
            <person name="Agamennone V."/>
            <person name="Suring W."/>
            <person name="Smit S."/>
            <person name="van Straalen N.M."/>
            <person name="Roelofs D."/>
        </authorList>
    </citation>
    <scope>NUCLEOTIDE SEQUENCE [LARGE SCALE GENOMIC DNA]</scope>
    <source>
        <tissue evidence="1">Mixed pool</tissue>
    </source>
</reference>
<name>A0A1D2MVC5_ORCCI</name>
<keyword evidence="2" id="KW-1185">Reference proteome</keyword>
<proteinExistence type="predicted"/>
<sequence length="192" mass="21420">MYVSNQNPLMIAVGYTLKYASIFCCLFPLKKLISTGDPGVVFIINNRFFKKKFQSLIVLYNNIVEKQSAKLNLSSFFNPEIRLTLVSLVIPSDKGIAFKITTGLVPVSTPTQLICCCGELEHKINDSLLSSSSHHLIDSNNGIKIKSAWKFRVPSVSGYTILYSNNTHPSSIPDFDKKNNKPQKILIVPIPQ</sequence>
<dbReference type="EMBL" id="LJIJ01000496">
    <property type="protein sequence ID" value="ODM96858.1"/>
    <property type="molecule type" value="Genomic_DNA"/>
</dbReference>
<dbReference type="Proteomes" id="UP000094527">
    <property type="component" value="Unassembled WGS sequence"/>
</dbReference>
<gene>
    <name evidence="1" type="ORF">Ocin01_09823</name>
</gene>
<dbReference type="AlphaFoldDB" id="A0A1D2MVC5"/>
<accession>A0A1D2MVC5</accession>
<evidence type="ECO:0000313" key="1">
    <source>
        <dbReference type="EMBL" id="ODM96858.1"/>
    </source>
</evidence>